<gene>
    <name evidence="1" type="ORF">PISMIDRAFT_679388</name>
</gene>
<protein>
    <submittedName>
        <fullName evidence="1">Uncharacterized protein</fullName>
    </submittedName>
</protein>
<organism evidence="1 2">
    <name type="scientific">Pisolithus microcarpus 441</name>
    <dbReference type="NCBI Taxonomy" id="765257"/>
    <lineage>
        <taxon>Eukaryota</taxon>
        <taxon>Fungi</taxon>
        <taxon>Dikarya</taxon>
        <taxon>Basidiomycota</taxon>
        <taxon>Agaricomycotina</taxon>
        <taxon>Agaricomycetes</taxon>
        <taxon>Agaricomycetidae</taxon>
        <taxon>Boletales</taxon>
        <taxon>Sclerodermatineae</taxon>
        <taxon>Pisolithaceae</taxon>
        <taxon>Pisolithus</taxon>
    </lineage>
</organism>
<evidence type="ECO:0000313" key="1">
    <source>
        <dbReference type="EMBL" id="KIK23414.1"/>
    </source>
</evidence>
<dbReference type="AlphaFoldDB" id="A0A0C9ZBU5"/>
<accession>A0A0C9ZBU5</accession>
<dbReference type="HOGENOM" id="CLU_3069606_0_0_1"/>
<sequence>MATRSFTVSTASDTTKQNPCMYSILSTRPHEQVFMVKTSHQGTPKHSCCADNI</sequence>
<reference evidence="1 2" key="1">
    <citation type="submission" date="2014-04" db="EMBL/GenBank/DDBJ databases">
        <authorList>
            <consortium name="DOE Joint Genome Institute"/>
            <person name="Kuo A."/>
            <person name="Kohler A."/>
            <person name="Costa M.D."/>
            <person name="Nagy L.G."/>
            <person name="Floudas D."/>
            <person name="Copeland A."/>
            <person name="Barry K.W."/>
            <person name="Cichocki N."/>
            <person name="Veneault-Fourrey C."/>
            <person name="LaButti K."/>
            <person name="Lindquist E.A."/>
            <person name="Lipzen A."/>
            <person name="Lundell T."/>
            <person name="Morin E."/>
            <person name="Murat C."/>
            <person name="Sun H."/>
            <person name="Tunlid A."/>
            <person name="Henrissat B."/>
            <person name="Grigoriev I.V."/>
            <person name="Hibbett D.S."/>
            <person name="Martin F."/>
            <person name="Nordberg H.P."/>
            <person name="Cantor M.N."/>
            <person name="Hua S.X."/>
        </authorList>
    </citation>
    <scope>NUCLEOTIDE SEQUENCE [LARGE SCALE GENOMIC DNA]</scope>
    <source>
        <strain evidence="1 2">441</strain>
    </source>
</reference>
<proteinExistence type="predicted"/>
<dbReference type="Proteomes" id="UP000054018">
    <property type="component" value="Unassembled WGS sequence"/>
</dbReference>
<reference evidence="2" key="2">
    <citation type="submission" date="2015-01" db="EMBL/GenBank/DDBJ databases">
        <title>Evolutionary Origins and Diversification of the Mycorrhizal Mutualists.</title>
        <authorList>
            <consortium name="DOE Joint Genome Institute"/>
            <consortium name="Mycorrhizal Genomics Consortium"/>
            <person name="Kohler A."/>
            <person name="Kuo A."/>
            <person name="Nagy L.G."/>
            <person name="Floudas D."/>
            <person name="Copeland A."/>
            <person name="Barry K.W."/>
            <person name="Cichocki N."/>
            <person name="Veneault-Fourrey C."/>
            <person name="LaButti K."/>
            <person name="Lindquist E.A."/>
            <person name="Lipzen A."/>
            <person name="Lundell T."/>
            <person name="Morin E."/>
            <person name="Murat C."/>
            <person name="Riley R."/>
            <person name="Ohm R."/>
            <person name="Sun H."/>
            <person name="Tunlid A."/>
            <person name="Henrissat B."/>
            <person name="Grigoriev I.V."/>
            <person name="Hibbett D.S."/>
            <person name="Martin F."/>
        </authorList>
    </citation>
    <scope>NUCLEOTIDE SEQUENCE [LARGE SCALE GENOMIC DNA]</scope>
    <source>
        <strain evidence="2">441</strain>
    </source>
</reference>
<dbReference type="EMBL" id="KN833726">
    <property type="protein sequence ID" value="KIK23414.1"/>
    <property type="molecule type" value="Genomic_DNA"/>
</dbReference>
<evidence type="ECO:0000313" key="2">
    <source>
        <dbReference type="Proteomes" id="UP000054018"/>
    </source>
</evidence>
<keyword evidence="2" id="KW-1185">Reference proteome</keyword>
<name>A0A0C9ZBU5_9AGAM</name>